<sequence>MTDCSGWSFDSDDSNGTSGSGQINNDDRMRSRREGEETTGPLGHNTEHCVVQSEEAIEVGRVSADDVVKA</sequence>
<evidence type="ECO:0000256" key="1">
    <source>
        <dbReference type="SAM" id="MobiDB-lite"/>
    </source>
</evidence>
<proteinExistence type="predicted"/>
<dbReference type="EMBL" id="UZAM01008386">
    <property type="protein sequence ID" value="VDP04701.1"/>
    <property type="molecule type" value="Genomic_DNA"/>
</dbReference>
<gene>
    <name evidence="2" type="ORF">SBAD_LOCUS4539</name>
</gene>
<protein>
    <submittedName>
        <fullName evidence="4">DUF3606 domain-containing protein</fullName>
    </submittedName>
</protein>
<evidence type="ECO:0000313" key="2">
    <source>
        <dbReference type="EMBL" id="VDP04701.1"/>
    </source>
</evidence>
<reference evidence="2 3" key="2">
    <citation type="submission" date="2018-11" db="EMBL/GenBank/DDBJ databases">
        <authorList>
            <consortium name="Pathogen Informatics"/>
        </authorList>
    </citation>
    <scope>NUCLEOTIDE SEQUENCE [LARGE SCALE GENOMIC DNA]</scope>
</reference>
<evidence type="ECO:0000313" key="4">
    <source>
        <dbReference type="WBParaSite" id="SBAD_0000473101-mRNA-1"/>
    </source>
</evidence>
<dbReference type="WBParaSite" id="SBAD_0000473101-mRNA-1">
    <property type="protein sequence ID" value="SBAD_0000473101-mRNA-1"/>
    <property type="gene ID" value="SBAD_0000473101"/>
</dbReference>
<dbReference type="AlphaFoldDB" id="A0A183ILP3"/>
<feature type="compositionally biased region" description="Basic and acidic residues" evidence="1">
    <location>
        <begin position="25"/>
        <end position="36"/>
    </location>
</feature>
<organism evidence="4">
    <name type="scientific">Soboliphyme baturini</name>
    <dbReference type="NCBI Taxonomy" id="241478"/>
    <lineage>
        <taxon>Eukaryota</taxon>
        <taxon>Metazoa</taxon>
        <taxon>Ecdysozoa</taxon>
        <taxon>Nematoda</taxon>
        <taxon>Enoplea</taxon>
        <taxon>Dorylaimia</taxon>
        <taxon>Dioctophymatida</taxon>
        <taxon>Dioctophymatoidea</taxon>
        <taxon>Soboliphymatidae</taxon>
        <taxon>Soboliphyme</taxon>
    </lineage>
</organism>
<accession>A0A183ILP3</accession>
<keyword evidence="3" id="KW-1185">Reference proteome</keyword>
<evidence type="ECO:0000313" key="3">
    <source>
        <dbReference type="Proteomes" id="UP000270296"/>
    </source>
</evidence>
<name>A0A183ILP3_9BILA</name>
<dbReference type="Proteomes" id="UP000270296">
    <property type="component" value="Unassembled WGS sequence"/>
</dbReference>
<reference evidence="4" key="1">
    <citation type="submission" date="2016-06" db="UniProtKB">
        <authorList>
            <consortium name="WormBaseParasite"/>
        </authorList>
    </citation>
    <scope>IDENTIFICATION</scope>
</reference>
<feature type="region of interest" description="Disordered" evidence="1">
    <location>
        <begin position="1"/>
        <end position="54"/>
    </location>
</feature>